<dbReference type="InterPro" id="IPR035965">
    <property type="entry name" value="PAS-like_dom_sf"/>
</dbReference>
<dbReference type="PROSITE" id="PS50112">
    <property type="entry name" value="PAS"/>
    <property type="match status" value="1"/>
</dbReference>
<dbReference type="PANTHER" id="PTHR44329:SF283">
    <property type="entry name" value="PAS DOMAIN-CONTAINING PROTEIN TYROSINE KINASE FAMILY PROTEIN"/>
    <property type="match status" value="1"/>
</dbReference>
<gene>
    <name evidence="18" type="ORF">V8G54_014214</name>
</gene>
<keyword evidence="9" id="KW-0067">ATP-binding</keyword>
<proteinExistence type="predicted"/>
<sequence length="798" mass="88863">MGTPPPDELVKKIQQLEEGHAHLKQEMSKLKLSDVRHGHRQSVPDWALRRGGGLMRRQLRGREVRVPSNNPRRCRERAAVAAILKFMAAAEEVEEKEKEKVLLRAVYLNILQSMGQSVHILDLNCRIIYWSVFVSMRIANRSAENLYGYTAEEALGRDGIELLVDPRDLGMANDTVNRVMMGENWTGQFPVKNKMGENFIAVATNTPFYDDDGSLVGIICVSCDSRPFLEMKVPMSGVRNTELDLDSGGTRSRSSITNKLGIDTQQPLQVALASKISNLASKVSNKVKSRIWTGENNVDREVGSGESHHSEHSLSESVLSDQREDANSSGASTPRGEVAPSHFGVLSHGEEKSQGKSSRGSGDESEGKSIHKIIPAKAEAWIQRKTLSWPWRTKDREGSDGSEGTNVRVTGPWRQNDRENESVNQKILSSSLKQESQGGESNRPTNSEVSGSWSSFNVNSTSSASSCGSAGSCAVNNKVDVDTDCLDYEILWEDLTIGEQIGQGIIEFLVVLRKEDGNSKPDNDVAVKVFSKQEYSDDVILSFRQEGVGYEEAVGGALPLQHPLWLVKGLCLADPYNILSYIDLTTFFSYEGVCNEKTSTPKYSSLYGGRDFISTSLHRDRVSPTARGVNYLHHSNPPIIHRDLKSSNLLVDKNWTVKVGDFGLSRVKHETYLTTKTGRGTPQWMAPEVLRNEPSDEKSDVYSFGVILWEIATEKIPWDNLNSMQVIGAVGFMNQRLEIPKNVDPRWASIIESCWHTDPACRPTFPELLERLRELQKQYAIQFQATRSASKESTQKES</sequence>
<keyword evidence="11" id="KW-0472">Membrane</keyword>
<dbReference type="GO" id="GO:0009881">
    <property type="term" value="F:photoreceptor activity"/>
    <property type="evidence" value="ECO:0007669"/>
    <property type="project" value="UniProtKB-KW"/>
</dbReference>
<name>A0AAQ3RVS5_VIGMU</name>
<feature type="domain" description="Protein kinase" evidence="16">
    <location>
        <begin position="495"/>
        <end position="775"/>
    </location>
</feature>
<dbReference type="GO" id="GO:0016020">
    <property type="term" value="C:membrane"/>
    <property type="evidence" value="ECO:0007669"/>
    <property type="project" value="UniProtKB-SubCell"/>
</dbReference>
<dbReference type="PANTHER" id="PTHR44329">
    <property type="entry name" value="SERINE/THREONINE-PROTEIN KINASE TNNI3K-RELATED"/>
    <property type="match status" value="1"/>
</dbReference>
<dbReference type="Gene3D" id="1.10.510.10">
    <property type="entry name" value="Transferase(Phosphotransferase) domain 1"/>
    <property type="match status" value="1"/>
</dbReference>
<comment type="catalytic activity">
    <reaction evidence="14">
        <text>L-seryl-[protein] + ATP = O-phospho-L-seryl-[protein] + ADP + H(+)</text>
        <dbReference type="Rhea" id="RHEA:17989"/>
        <dbReference type="Rhea" id="RHEA-COMP:9863"/>
        <dbReference type="Rhea" id="RHEA-COMP:11604"/>
        <dbReference type="ChEBI" id="CHEBI:15378"/>
        <dbReference type="ChEBI" id="CHEBI:29999"/>
        <dbReference type="ChEBI" id="CHEBI:30616"/>
        <dbReference type="ChEBI" id="CHEBI:83421"/>
        <dbReference type="ChEBI" id="CHEBI:456216"/>
        <dbReference type="EC" id="2.7.11.1"/>
    </reaction>
</comment>
<dbReference type="InterPro" id="IPR000719">
    <property type="entry name" value="Prot_kinase_dom"/>
</dbReference>
<dbReference type="CDD" id="cd13999">
    <property type="entry name" value="STKc_MAP3K-like"/>
    <property type="match status" value="1"/>
</dbReference>
<dbReference type="SMART" id="SM00091">
    <property type="entry name" value="PAS"/>
    <property type="match status" value="1"/>
</dbReference>
<dbReference type="GO" id="GO:0005524">
    <property type="term" value="F:ATP binding"/>
    <property type="evidence" value="ECO:0007669"/>
    <property type="project" value="UniProtKB-KW"/>
</dbReference>
<evidence type="ECO:0000256" key="11">
    <source>
        <dbReference type="ARBA" id="ARBA00023136"/>
    </source>
</evidence>
<accession>A0AAQ3RVS5</accession>
<keyword evidence="5" id="KW-0716">Sensory transduction</keyword>
<reference evidence="18 19" key="1">
    <citation type="journal article" date="2023" name="Life. Sci Alliance">
        <title>Evolutionary insights into 3D genome organization and epigenetic landscape of Vigna mungo.</title>
        <authorList>
            <person name="Junaid A."/>
            <person name="Singh B."/>
            <person name="Bhatia S."/>
        </authorList>
    </citation>
    <scope>NUCLEOTIDE SEQUENCE [LARGE SCALE GENOMIC DNA]</scope>
    <source>
        <strain evidence="18">Urdbean</strain>
    </source>
</reference>
<evidence type="ECO:0000256" key="9">
    <source>
        <dbReference type="ARBA" id="ARBA00022840"/>
    </source>
</evidence>
<dbReference type="Pfam" id="PF07714">
    <property type="entry name" value="PK_Tyr_Ser-Thr"/>
    <property type="match status" value="1"/>
</dbReference>
<feature type="region of interest" description="Disordered" evidence="15">
    <location>
        <begin position="298"/>
        <end position="377"/>
    </location>
</feature>
<dbReference type="InterPro" id="IPR013655">
    <property type="entry name" value="PAS_fold_3"/>
</dbReference>
<dbReference type="Proteomes" id="UP001374535">
    <property type="component" value="Chromosome 5"/>
</dbReference>
<evidence type="ECO:0000256" key="10">
    <source>
        <dbReference type="ARBA" id="ARBA00022991"/>
    </source>
</evidence>
<evidence type="ECO:0000256" key="13">
    <source>
        <dbReference type="ARBA" id="ARBA00047899"/>
    </source>
</evidence>
<dbReference type="Gene3D" id="3.30.450.20">
    <property type="entry name" value="PAS domain"/>
    <property type="match status" value="1"/>
</dbReference>
<dbReference type="InterPro" id="IPR051681">
    <property type="entry name" value="Ser/Thr_Kinases-Pseudokinases"/>
</dbReference>
<dbReference type="PRINTS" id="PR00109">
    <property type="entry name" value="TYRKINASE"/>
</dbReference>
<evidence type="ECO:0000256" key="4">
    <source>
        <dbReference type="ARBA" id="ARBA00022543"/>
    </source>
</evidence>
<evidence type="ECO:0000256" key="2">
    <source>
        <dbReference type="ARBA" id="ARBA00012513"/>
    </source>
</evidence>
<dbReference type="NCBIfam" id="TIGR00229">
    <property type="entry name" value="sensory_box"/>
    <property type="match status" value="1"/>
</dbReference>
<dbReference type="InterPro" id="IPR000014">
    <property type="entry name" value="PAS"/>
</dbReference>
<dbReference type="Pfam" id="PF08447">
    <property type="entry name" value="PAS_3"/>
    <property type="match status" value="1"/>
</dbReference>
<keyword evidence="3" id="KW-0723">Serine/threonine-protein kinase</keyword>
<dbReference type="AlphaFoldDB" id="A0AAQ3RVS5"/>
<keyword evidence="7" id="KW-0547">Nucleotide-binding</keyword>
<evidence type="ECO:0000313" key="19">
    <source>
        <dbReference type="Proteomes" id="UP001374535"/>
    </source>
</evidence>
<evidence type="ECO:0000256" key="1">
    <source>
        <dbReference type="ARBA" id="ARBA00004370"/>
    </source>
</evidence>
<evidence type="ECO:0000256" key="8">
    <source>
        <dbReference type="ARBA" id="ARBA00022777"/>
    </source>
</evidence>
<evidence type="ECO:0000259" key="16">
    <source>
        <dbReference type="PROSITE" id="PS50011"/>
    </source>
</evidence>
<dbReference type="CDD" id="cd00130">
    <property type="entry name" value="PAS"/>
    <property type="match status" value="1"/>
</dbReference>
<comment type="catalytic activity">
    <reaction evidence="13">
        <text>L-threonyl-[protein] + ATP = O-phospho-L-threonyl-[protein] + ADP + H(+)</text>
        <dbReference type="Rhea" id="RHEA:46608"/>
        <dbReference type="Rhea" id="RHEA-COMP:11060"/>
        <dbReference type="Rhea" id="RHEA-COMP:11605"/>
        <dbReference type="ChEBI" id="CHEBI:15378"/>
        <dbReference type="ChEBI" id="CHEBI:30013"/>
        <dbReference type="ChEBI" id="CHEBI:30616"/>
        <dbReference type="ChEBI" id="CHEBI:61977"/>
        <dbReference type="ChEBI" id="CHEBI:456216"/>
        <dbReference type="EC" id="2.7.11.1"/>
    </reaction>
</comment>
<feature type="compositionally biased region" description="Polar residues" evidence="15">
    <location>
        <begin position="422"/>
        <end position="448"/>
    </location>
</feature>
<dbReference type="PROSITE" id="PS00108">
    <property type="entry name" value="PROTEIN_KINASE_ST"/>
    <property type="match status" value="1"/>
</dbReference>
<evidence type="ECO:0000256" key="12">
    <source>
        <dbReference type="ARBA" id="ARBA00023170"/>
    </source>
</evidence>
<dbReference type="InterPro" id="IPR011009">
    <property type="entry name" value="Kinase-like_dom_sf"/>
</dbReference>
<dbReference type="FunFam" id="1.10.510.10:FF:000476">
    <property type="entry name" value="PAS domain-containing protein tyrosine kinase family protein"/>
    <property type="match status" value="1"/>
</dbReference>
<feature type="region of interest" description="Disordered" evidence="15">
    <location>
        <begin position="392"/>
        <end position="453"/>
    </location>
</feature>
<keyword evidence="4" id="KW-0600">Photoreceptor protein</keyword>
<feature type="compositionally biased region" description="Basic and acidic residues" evidence="15">
    <location>
        <begin position="298"/>
        <end position="314"/>
    </location>
</feature>
<dbReference type="InterPro" id="IPR001245">
    <property type="entry name" value="Ser-Thr/Tyr_kinase_cat_dom"/>
</dbReference>
<organism evidence="18 19">
    <name type="scientific">Vigna mungo</name>
    <name type="common">Black gram</name>
    <name type="synonym">Phaseolus mungo</name>
    <dbReference type="NCBI Taxonomy" id="3915"/>
    <lineage>
        <taxon>Eukaryota</taxon>
        <taxon>Viridiplantae</taxon>
        <taxon>Streptophyta</taxon>
        <taxon>Embryophyta</taxon>
        <taxon>Tracheophyta</taxon>
        <taxon>Spermatophyta</taxon>
        <taxon>Magnoliopsida</taxon>
        <taxon>eudicotyledons</taxon>
        <taxon>Gunneridae</taxon>
        <taxon>Pentapetalae</taxon>
        <taxon>rosids</taxon>
        <taxon>fabids</taxon>
        <taxon>Fabales</taxon>
        <taxon>Fabaceae</taxon>
        <taxon>Papilionoideae</taxon>
        <taxon>50 kb inversion clade</taxon>
        <taxon>NPAAA clade</taxon>
        <taxon>indigoferoid/millettioid clade</taxon>
        <taxon>Phaseoleae</taxon>
        <taxon>Vigna</taxon>
    </lineage>
</organism>
<dbReference type="EC" id="2.7.11.1" evidence="2"/>
<evidence type="ECO:0000256" key="14">
    <source>
        <dbReference type="ARBA" id="ARBA00048679"/>
    </source>
</evidence>
<dbReference type="InterPro" id="IPR008271">
    <property type="entry name" value="Ser/Thr_kinase_AS"/>
</dbReference>
<evidence type="ECO:0000256" key="5">
    <source>
        <dbReference type="ARBA" id="ARBA00022606"/>
    </source>
</evidence>
<feature type="domain" description="PAS" evidence="17">
    <location>
        <begin position="140"/>
        <end position="183"/>
    </location>
</feature>
<dbReference type="SUPFAM" id="SSF56112">
    <property type="entry name" value="Protein kinase-like (PK-like)"/>
    <property type="match status" value="1"/>
</dbReference>
<evidence type="ECO:0000256" key="3">
    <source>
        <dbReference type="ARBA" id="ARBA00022527"/>
    </source>
</evidence>
<keyword evidence="10" id="KW-0157">Chromophore</keyword>
<comment type="subcellular location">
    <subcellularLocation>
        <location evidence="1">Membrane</location>
    </subcellularLocation>
</comment>
<keyword evidence="12" id="KW-0675">Receptor</keyword>
<dbReference type="PROSITE" id="PS50011">
    <property type="entry name" value="PROTEIN_KINASE_DOM"/>
    <property type="match status" value="1"/>
</dbReference>
<dbReference type="EMBL" id="CP144696">
    <property type="protein sequence ID" value="WVZ09684.1"/>
    <property type="molecule type" value="Genomic_DNA"/>
</dbReference>
<keyword evidence="8" id="KW-0418">Kinase</keyword>
<evidence type="ECO:0000313" key="18">
    <source>
        <dbReference type="EMBL" id="WVZ09684.1"/>
    </source>
</evidence>
<dbReference type="SUPFAM" id="SSF55785">
    <property type="entry name" value="PYP-like sensor domain (PAS domain)"/>
    <property type="match status" value="1"/>
</dbReference>
<protein>
    <recommendedName>
        <fullName evidence="2">non-specific serine/threonine protein kinase</fullName>
        <ecNumber evidence="2">2.7.11.1</ecNumber>
    </recommendedName>
</protein>
<evidence type="ECO:0000259" key="17">
    <source>
        <dbReference type="PROSITE" id="PS50112"/>
    </source>
</evidence>
<keyword evidence="6" id="KW-0808">Transferase</keyword>
<keyword evidence="19" id="KW-1185">Reference proteome</keyword>
<evidence type="ECO:0000256" key="7">
    <source>
        <dbReference type="ARBA" id="ARBA00022741"/>
    </source>
</evidence>
<evidence type="ECO:0000256" key="6">
    <source>
        <dbReference type="ARBA" id="ARBA00022679"/>
    </source>
</evidence>
<evidence type="ECO:0000256" key="15">
    <source>
        <dbReference type="SAM" id="MobiDB-lite"/>
    </source>
</evidence>
<dbReference type="SMART" id="SM00220">
    <property type="entry name" value="S_TKc"/>
    <property type="match status" value="1"/>
</dbReference>
<dbReference type="GO" id="GO:0004674">
    <property type="term" value="F:protein serine/threonine kinase activity"/>
    <property type="evidence" value="ECO:0007669"/>
    <property type="project" value="UniProtKB-KW"/>
</dbReference>